<name>A0A239A9B6_9PSED</name>
<dbReference type="InterPro" id="IPR021312">
    <property type="entry name" value="DUF2889"/>
</dbReference>
<dbReference type="RefSeq" id="WP_042122589.1">
    <property type="nucleotide sequence ID" value="NZ_FZOL01000001.1"/>
</dbReference>
<dbReference type="Proteomes" id="UP000198407">
    <property type="component" value="Unassembled WGS sequence"/>
</dbReference>
<evidence type="ECO:0008006" key="3">
    <source>
        <dbReference type="Google" id="ProtNLM"/>
    </source>
</evidence>
<dbReference type="OrthoDB" id="6862397at2"/>
<sequence length="183" mass="20292">MTSDYDDRQRQPIHKRNIECVGYLRADGLWDIEGRLNDSKTHSVQLSEGRLLTAGQAFHSMWIRLTLDDDFIVRDVQVSMSEVPTSECRSVAPAYQKLLGERVGPGFSRRIKELFGGIGGCVHLTELLLPIATTAFQTIPIARALVAPRNEHDTEAHSRALSGMIDTCYALRSTGPIASAIKK</sequence>
<accession>A0A239A9B6</accession>
<dbReference type="AlphaFoldDB" id="A0A239A9B6"/>
<organism evidence="1 2">
    <name type="scientific">Pseudomonas japonica</name>
    <dbReference type="NCBI Taxonomy" id="256466"/>
    <lineage>
        <taxon>Bacteria</taxon>
        <taxon>Pseudomonadati</taxon>
        <taxon>Pseudomonadota</taxon>
        <taxon>Gammaproteobacteria</taxon>
        <taxon>Pseudomonadales</taxon>
        <taxon>Pseudomonadaceae</taxon>
        <taxon>Pseudomonas</taxon>
    </lineage>
</organism>
<protein>
    <recommendedName>
        <fullName evidence="3">DUF2889 domain-containing protein</fullName>
    </recommendedName>
</protein>
<evidence type="ECO:0000313" key="2">
    <source>
        <dbReference type="Proteomes" id="UP000198407"/>
    </source>
</evidence>
<proteinExistence type="predicted"/>
<dbReference type="Pfam" id="PF11136">
    <property type="entry name" value="DUF2889"/>
    <property type="match status" value="1"/>
</dbReference>
<keyword evidence="2" id="KW-1185">Reference proteome</keyword>
<dbReference type="STRING" id="1215104.GCA_000730585_04136"/>
<reference evidence="2" key="1">
    <citation type="submission" date="2017-06" db="EMBL/GenBank/DDBJ databases">
        <authorList>
            <person name="Varghese N."/>
            <person name="Submissions S."/>
        </authorList>
    </citation>
    <scope>NUCLEOTIDE SEQUENCE [LARGE SCALE GENOMIC DNA]</scope>
    <source>
        <strain evidence="2">DSM 22348</strain>
    </source>
</reference>
<gene>
    <name evidence="1" type="ORF">SAMN05444352_101285</name>
</gene>
<dbReference type="EMBL" id="FZOL01000001">
    <property type="protein sequence ID" value="SNR92099.1"/>
    <property type="molecule type" value="Genomic_DNA"/>
</dbReference>
<evidence type="ECO:0000313" key="1">
    <source>
        <dbReference type="EMBL" id="SNR92099.1"/>
    </source>
</evidence>